<dbReference type="SUPFAM" id="SSF56988">
    <property type="entry name" value="Anthrax protective antigen"/>
    <property type="match status" value="1"/>
</dbReference>
<evidence type="ECO:0000256" key="1">
    <source>
        <dbReference type="ARBA" id="ARBA00005336"/>
    </source>
</evidence>
<reference evidence="6 7" key="1">
    <citation type="journal article" date="2019" name="Nat. Med.">
        <title>A library of human gut bacterial isolates paired with longitudinal multiomics data enables mechanistic microbiome research.</title>
        <authorList>
            <person name="Poyet M."/>
            <person name="Groussin M."/>
            <person name="Gibbons S.M."/>
            <person name="Avila-Pacheco J."/>
            <person name="Jiang X."/>
            <person name="Kearney S.M."/>
            <person name="Perrotta A.R."/>
            <person name="Berdy B."/>
            <person name="Zhao S."/>
            <person name="Lieberman T.D."/>
            <person name="Swanson P.K."/>
            <person name="Smith M."/>
            <person name="Roesemann S."/>
            <person name="Alexander J.E."/>
            <person name="Rich S.A."/>
            <person name="Livny J."/>
            <person name="Vlamakis H."/>
            <person name="Clish C."/>
            <person name="Bullock K."/>
            <person name="Deik A."/>
            <person name="Scott J."/>
            <person name="Pierce K.A."/>
            <person name="Xavier R.J."/>
            <person name="Alm E.J."/>
        </authorList>
    </citation>
    <scope>NUCLEOTIDE SEQUENCE [LARGE SCALE GENOMIC DNA]</scope>
    <source>
        <strain evidence="6 7">BIOML-A10</strain>
    </source>
</reference>
<proteinExistence type="inferred from homology"/>
<dbReference type="Pfam" id="PF07691">
    <property type="entry name" value="PA14"/>
    <property type="match status" value="1"/>
</dbReference>
<name>A0A7J4XNZ3_9BACE</name>
<dbReference type="InterPro" id="IPR054850">
    <property type="entry name" value="Xylosidase_Xyl3A"/>
</dbReference>
<evidence type="ECO:0000313" key="7">
    <source>
        <dbReference type="Proteomes" id="UP000422221"/>
    </source>
</evidence>
<dbReference type="EMBL" id="VWMK01000001">
    <property type="protein sequence ID" value="KAA3770523.1"/>
    <property type="molecule type" value="Genomic_DNA"/>
</dbReference>
<dbReference type="GO" id="GO:0031222">
    <property type="term" value="P:arabinan catabolic process"/>
    <property type="evidence" value="ECO:0007669"/>
    <property type="project" value="TreeGrafter"/>
</dbReference>
<dbReference type="InterPro" id="IPR044993">
    <property type="entry name" value="BXL"/>
</dbReference>
<dbReference type="SMART" id="SM01217">
    <property type="entry name" value="Fn3_like"/>
    <property type="match status" value="1"/>
</dbReference>
<dbReference type="PROSITE" id="PS51820">
    <property type="entry name" value="PA14"/>
    <property type="match status" value="1"/>
</dbReference>
<sequence>MRICFLFCLFLSSLSIGAQGILPFNNSDLPVEERAQDLLQRLTLQEKVLLMCDYSSPIPRLGIKRYNWWNEALHGVGRAGLATVFPQAIGMAATFDDCAVRQAFECVSDEARAKYHHSENKEGSERYQGLTFWTPNVNIFRDPRWGRGQETYGEDPYLTSQMGLAVVRGLQGPSESKYDKLHACAKHYALHSGPEWNRHSFDVDSISPRDLWETYLPAFKALVQQGGVKEVMCAYNRFEGEPCCGSNRLLYNILREEWGFDGLVVSDCGAISDFYLKGHHETHPTKEAAVAAAVKAGTDLDCGVDYYALQKAVEEGIITEKQIDVSLFRLLKARFELGLMDEEHLVSWSDIPYTVVDSEKYREKALEMARKSMTLLKNDHGTLPLSKHCGKIAVIGPNANDSVMMWGNYNGFPSHTVTILEGITHKLGAEQIIYDKGCELTTGDTFVSLFNQCSWEGSVGFKAFYWNQLEFAGEKVAEMLVSSPFNFHTGGATVFAPGVNLNNFTACYQSVFCPKEDREVTLKINGDDGYRIFVNDEKVIDYWGQHGAESRFYTLDAQAGMKYEIRIEYMQAGGEGTLQFDLGYTKRFNPNEIAARVGDAEVIVFVGGISPKVEGEELPVSFPGFKGGDRTVIELPQVQRDLLQELHKTGKPVILILCSGSAIGLSAEVGLADAIIQAWYPGQAGGTAVADVLFGDYNPAGRLPVTFYKATEQLPDFEDYSMQGRTYRYFEGEALFPFGYGLSYTSFEIGKARLSKKRIRENESVSLKLTVENTGKLDGDEVIQIYIRKLQDKEGPLKTLRAFKRFHLRAGEKKDVTFHLQNDHFNFFDTESNTMRVMPGEYEILYGASSMEKDLRRINIKIE</sequence>
<dbReference type="SUPFAM" id="SSF51445">
    <property type="entry name" value="(Trans)glycosidases"/>
    <property type="match status" value="1"/>
</dbReference>
<evidence type="ECO:0000313" key="6">
    <source>
        <dbReference type="EMBL" id="KAA3770523.1"/>
    </source>
</evidence>
<dbReference type="Gene3D" id="3.40.50.1700">
    <property type="entry name" value="Glycoside hydrolase family 3 C-terminal domain"/>
    <property type="match status" value="2"/>
</dbReference>
<dbReference type="Pfam" id="PF01915">
    <property type="entry name" value="Glyco_hydro_3_C"/>
    <property type="match status" value="1"/>
</dbReference>
<dbReference type="AlphaFoldDB" id="A0A7J4XNZ3"/>
<dbReference type="InterPro" id="IPR017853">
    <property type="entry name" value="GH"/>
</dbReference>
<dbReference type="InterPro" id="IPR037524">
    <property type="entry name" value="PA14/GLEYA"/>
</dbReference>
<keyword evidence="2 4" id="KW-0732">Signal</keyword>
<dbReference type="SUPFAM" id="SSF52279">
    <property type="entry name" value="Beta-D-glucan exohydrolase, C-terminal domain"/>
    <property type="match status" value="1"/>
</dbReference>
<dbReference type="PANTHER" id="PTHR42721">
    <property type="entry name" value="SUGAR HYDROLASE-RELATED"/>
    <property type="match status" value="1"/>
</dbReference>
<dbReference type="InterPro" id="IPR036881">
    <property type="entry name" value="Glyco_hydro_3_C_sf"/>
</dbReference>
<dbReference type="InterPro" id="IPR002772">
    <property type="entry name" value="Glyco_hydro_3_C"/>
</dbReference>
<dbReference type="PANTHER" id="PTHR42721:SF3">
    <property type="entry name" value="BETA-D-XYLOSIDASE 5-RELATED"/>
    <property type="match status" value="1"/>
</dbReference>
<dbReference type="NCBIfam" id="NF041776">
    <property type="entry name" value="xylosidase_Xyl3A"/>
    <property type="match status" value="1"/>
</dbReference>
<dbReference type="InterPro" id="IPR026891">
    <property type="entry name" value="Fn3-like"/>
</dbReference>
<dbReference type="Pfam" id="PF14310">
    <property type="entry name" value="Fn3-like"/>
    <property type="match status" value="1"/>
</dbReference>
<evidence type="ECO:0000256" key="2">
    <source>
        <dbReference type="ARBA" id="ARBA00022729"/>
    </source>
</evidence>
<evidence type="ECO:0000256" key="4">
    <source>
        <dbReference type="SAM" id="SignalP"/>
    </source>
</evidence>
<dbReference type="Gene3D" id="3.20.20.300">
    <property type="entry name" value="Glycoside hydrolase, family 3, N-terminal domain"/>
    <property type="match status" value="1"/>
</dbReference>
<comment type="caution">
    <text evidence="6">The sequence shown here is derived from an EMBL/GenBank/DDBJ whole genome shotgun (WGS) entry which is preliminary data.</text>
</comment>
<dbReference type="Gene3D" id="2.60.40.10">
    <property type="entry name" value="Immunoglobulins"/>
    <property type="match status" value="1"/>
</dbReference>
<dbReference type="InterPro" id="IPR013783">
    <property type="entry name" value="Ig-like_fold"/>
</dbReference>
<evidence type="ECO:0000256" key="3">
    <source>
        <dbReference type="ARBA" id="ARBA00022801"/>
    </source>
</evidence>
<dbReference type="GO" id="GO:0009044">
    <property type="term" value="F:xylan 1,4-beta-xylosidase activity"/>
    <property type="evidence" value="ECO:0007669"/>
    <property type="project" value="InterPro"/>
</dbReference>
<dbReference type="InterPro" id="IPR001764">
    <property type="entry name" value="Glyco_hydro_3_N"/>
</dbReference>
<comment type="similarity">
    <text evidence="1">Belongs to the glycosyl hydrolase 3 family.</text>
</comment>
<feature type="chain" id="PRO_5029818821" evidence="4">
    <location>
        <begin position="19"/>
        <end position="863"/>
    </location>
</feature>
<organism evidence="6 7">
    <name type="scientific">Bacteroides salyersiae</name>
    <dbReference type="NCBI Taxonomy" id="291644"/>
    <lineage>
        <taxon>Bacteria</taxon>
        <taxon>Pseudomonadati</taxon>
        <taxon>Bacteroidota</taxon>
        <taxon>Bacteroidia</taxon>
        <taxon>Bacteroidales</taxon>
        <taxon>Bacteroidaceae</taxon>
        <taxon>Bacteroides</taxon>
    </lineage>
</organism>
<accession>A0A7J4XNZ3</accession>
<dbReference type="Pfam" id="PF00933">
    <property type="entry name" value="Glyco_hydro_3"/>
    <property type="match status" value="1"/>
</dbReference>
<evidence type="ECO:0000259" key="5">
    <source>
        <dbReference type="PROSITE" id="PS51820"/>
    </source>
</evidence>
<dbReference type="Proteomes" id="UP000422221">
    <property type="component" value="Unassembled WGS sequence"/>
</dbReference>
<dbReference type="GO" id="GO:0045493">
    <property type="term" value="P:xylan catabolic process"/>
    <property type="evidence" value="ECO:0007669"/>
    <property type="project" value="InterPro"/>
</dbReference>
<feature type="signal peptide" evidence="4">
    <location>
        <begin position="1"/>
        <end position="18"/>
    </location>
</feature>
<dbReference type="InterPro" id="IPR036962">
    <property type="entry name" value="Glyco_hydro_3_N_sf"/>
</dbReference>
<dbReference type="PRINTS" id="PR00133">
    <property type="entry name" value="GLHYDRLASE3"/>
</dbReference>
<feature type="domain" description="PA14" evidence="5">
    <location>
        <begin position="456"/>
        <end position="598"/>
    </location>
</feature>
<gene>
    <name evidence="6" type="ORF">F3F73_00775</name>
</gene>
<dbReference type="InterPro" id="IPR011658">
    <property type="entry name" value="PA14_dom"/>
</dbReference>
<dbReference type="RefSeq" id="WP_130057964.1">
    <property type="nucleotide sequence ID" value="NZ_JADNPJ010000001.1"/>
</dbReference>
<dbReference type="SMART" id="SM00758">
    <property type="entry name" value="PA14"/>
    <property type="match status" value="1"/>
</dbReference>
<protein>
    <submittedName>
        <fullName evidence="6">Glycoside hydrolase family 3 protein</fullName>
    </submittedName>
</protein>
<dbReference type="GO" id="GO:0046556">
    <property type="term" value="F:alpha-L-arabinofuranosidase activity"/>
    <property type="evidence" value="ECO:0007669"/>
    <property type="project" value="TreeGrafter"/>
</dbReference>
<keyword evidence="3 6" id="KW-0378">Hydrolase</keyword>